<keyword evidence="8" id="KW-1185">Reference proteome</keyword>
<evidence type="ECO:0000259" key="6">
    <source>
        <dbReference type="PROSITE" id="PS51999"/>
    </source>
</evidence>
<organism evidence="7 8">
    <name type="scientific">Arachis hypogaea</name>
    <name type="common">Peanut</name>
    <dbReference type="NCBI Taxonomy" id="3818"/>
    <lineage>
        <taxon>Eukaryota</taxon>
        <taxon>Viridiplantae</taxon>
        <taxon>Streptophyta</taxon>
        <taxon>Embryophyta</taxon>
        <taxon>Tracheophyta</taxon>
        <taxon>Spermatophyta</taxon>
        <taxon>Magnoliopsida</taxon>
        <taxon>eudicotyledons</taxon>
        <taxon>Gunneridae</taxon>
        <taxon>Pentapetalae</taxon>
        <taxon>rosids</taxon>
        <taxon>fabids</taxon>
        <taxon>Fabales</taxon>
        <taxon>Fabaceae</taxon>
        <taxon>Papilionoideae</taxon>
        <taxon>50 kb inversion clade</taxon>
        <taxon>dalbergioids sensu lato</taxon>
        <taxon>Dalbergieae</taxon>
        <taxon>Pterocarpus clade</taxon>
        <taxon>Arachis</taxon>
    </lineage>
</organism>
<dbReference type="EMBL" id="SDMP01000026">
    <property type="protein sequence ID" value="RYQ79347.1"/>
    <property type="molecule type" value="Genomic_DNA"/>
</dbReference>
<accession>A0A444WPA2</accession>
<keyword evidence="5" id="KW-0812">Transmembrane</keyword>
<dbReference type="AlphaFoldDB" id="A0A444WPA2"/>
<keyword evidence="3" id="KW-0862">Zinc</keyword>
<evidence type="ECO:0000313" key="7">
    <source>
        <dbReference type="EMBL" id="RYQ79347.1"/>
    </source>
</evidence>
<evidence type="ECO:0000256" key="1">
    <source>
        <dbReference type="ARBA" id="ARBA00022723"/>
    </source>
</evidence>
<proteinExistence type="predicted"/>
<name>A0A444WPA2_ARAHY</name>
<reference evidence="7 8" key="1">
    <citation type="submission" date="2019-01" db="EMBL/GenBank/DDBJ databases">
        <title>Sequencing of cultivated peanut Arachis hypogaea provides insights into genome evolution and oil improvement.</title>
        <authorList>
            <person name="Chen X."/>
        </authorList>
    </citation>
    <scope>NUCLEOTIDE SEQUENCE [LARGE SCALE GENOMIC DNA]</scope>
    <source>
        <strain evidence="8">cv. Fuhuasheng</strain>
        <tissue evidence="7">Leaves</tissue>
    </source>
</reference>
<dbReference type="GO" id="GO:0008270">
    <property type="term" value="F:zinc ion binding"/>
    <property type="evidence" value="ECO:0007669"/>
    <property type="project" value="UniProtKB-KW"/>
</dbReference>
<comment type="caution">
    <text evidence="7">The sequence shown here is derived from an EMBL/GenBank/DDBJ whole genome shotgun (WGS) entry which is preliminary data.</text>
</comment>
<dbReference type="Pfam" id="PF06839">
    <property type="entry name" value="Zn_ribbon_GRF"/>
    <property type="match status" value="1"/>
</dbReference>
<feature type="domain" description="GRF-type" evidence="6">
    <location>
        <begin position="12"/>
        <end position="54"/>
    </location>
</feature>
<protein>
    <recommendedName>
        <fullName evidence="6">GRF-type domain-containing protein</fullName>
    </recommendedName>
</protein>
<keyword evidence="2 4" id="KW-0863">Zinc-finger</keyword>
<gene>
    <name evidence="7" type="ORF">Ahy_Scaffold6g108081</name>
</gene>
<evidence type="ECO:0000256" key="5">
    <source>
        <dbReference type="SAM" id="Phobius"/>
    </source>
</evidence>
<sequence length="114" mass="13333">MRNRGGKNAIFCNCGLRTVMKYSMTVENLGRPFYGCPNYEYQIHCNFFSWTDGCEEPVYTIPISQEILHEFNWRIHSLESDVKTLKIMIMVLLAFVVTFDVCLGFSMLRFIVNK</sequence>
<dbReference type="InterPro" id="IPR010666">
    <property type="entry name" value="Znf_GRF"/>
</dbReference>
<evidence type="ECO:0000313" key="8">
    <source>
        <dbReference type="Proteomes" id="UP000289738"/>
    </source>
</evidence>
<evidence type="ECO:0000256" key="3">
    <source>
        <dbReference type="ARBA" id="ARBA00022833"/>
    </source>
</evidence>
<keyword evidence="5" id="KW-1133">Transmembrane helix</keyword>
<feature type="transmembrane region" description="Helical" evidence="5">
    <location>
        <begin position="87"/>
        <end position="112"/>
    </location>
</feature>
<keyword evidence="5" id="KW-0472">Membrane</keyword>
<evidence type="ECO:0000256" key="2">
    <source>
        <dbReference type="ARBA" id="ARBA00022771"/>
    </source>
</evidence>
<dbReference type="PROSITE" id="PS51999">
    <property type="entry name" value="ZF_GRF"/>
    <property type="match status" value="1"/>
</dbReference>
<evidence type="ECO:0000256" key="4">
    <source>
        <dbReference type="PROSITE-ProRule" id="PRU01343"/>
    </source>
</evidence>
<dbReference type="Proteomes" id="UP000289738">
    <property type="component" value="Unassembled WGS sequence"/>
</dbReference>
<keyword evidence="1" id="KW-0479">Metal-binding</keyword>